<gene>
    <name evidence="7" type="primary">M</name>
</gene>
<dbReference type="GO" id="GO:0039660">
    <property type="term" value="F:structural constituent of virion"/>
    <property type="evidence" value="ECO:0007669"/>
    <property type="project" value="UniProtKB-KW"/>
</dbReference>
<evidence type="ECO:0000256" key="2">
    <source>
        <dbReference type="ARBA" id="ARBA00017678"/>
    </source>
</evidence>
<sequence>MEGSSAFHKSTWEEDGTIEPVELKIDGRGVAVPTMRMTSAGDLVTKGEPYVYLMLLGFVEKMSADEEGLGKKKGKLCCYGALPLGVGECRYSDEAILDAVGKLDITVRRTAGYGEKAVFGVSGVTSPLSPWKKALTGGMIYPALKTLSAPHKVPLGCRVKLRVTFVSGTRLGELTIYKIPKSLLDIRMPQSVSFNLNVLLSTGAKLTTRGVEPIFTSDGKQAVSFLVHVGHFIRDKKKVYSVEYCKQKVEYMGLKFSLGNVGGVSFHVNITGKMSKTLQTSIGFKRHICYPLMDTNPTMNAVLWASSVEIHSVTAVFQPSVPKEFTYYDDVLVDNTGKVLKQKTRFLKGRGTGGVL</sequence>
<evidence type="ECO:0000256" key="4">
    <source>
        <dbReference type="ARBA" id="ARBA00023311"/>
    </source>
</evidence>
<dbReference type="GO" id="GO:0019068">
    <property type="term" value="P:virion assembly"/>
    <property type="evidence" value="ECO:0007669"/>
    <property type="project" value="InterPro"/>
</dbReference>
<evidence type="ECO:0000256" key="1">
    <source>
        <dbReference type="ARBA" id="ARBA00004328"/>
    </source>
</evidence>
<evidence type="ECO:0000259" key="5">
    <source>
        <dbReference type="Pfam" id="PF00661"/>
    </source>
</evidence>
<dbReference type="InterPro" id="IPR042540">
    <property type="entry name" value="Matrix_N"/>
</dbReference>
<dbReference type="EMBL" id="MH900517">
    <property type="protein sequence ID" value="AYN62586.1"/>
    <property type="molecule type" value="Viral_cRNA"/>
</dbReference>
<dbReference type="Proteomes" id="UP000500792">
    <property type="component" value="Segment"/>
</dbReference>
<evidence type="ECO:0000313" key="8">
    <source>
        <dbReference type="Proteomes" id="UP000500792"/>
    </source>
</evidence>
<protein>
    <recommendedName>
        <fullName evidence="2">Matrix protein</fullName>
    </recommendedName>
</protein>
<dbReference type="GO" id="GO:0044423">
    <property type="term" value="C:virion component"/>
    <property type="evidence" value="ECO:0007669"/>
    <property type="project" value="UniProtKB-KW"/>
</dbReference>
<dbReference type="Pfam" id="PF23765">
    <property type="entry name" value="Matrix_Paramyxo_C"/>
    <property type="match status" value="1"/>
</dbReference>
<dbReference type="InterPro" id="IPR055413">
    <property type="entry name" value="Matrix_Paramyxo_C"/>
</dbReference>
<dbReference type="Gene3D" id="2.70.20.60">
    <property type="entry name" value="Viral matrix protein, C-terminal domain"/>
    <property type="match status" value="1"/>
</dbReference>
<dbReference type="Pfam" id="PF00661">
    <property type="entry name" value="Matrix_Paramyxo_N"/>
    <property type="match status" value="1"/>
</dbReference>
<keyword evidence="4" id="KW-0468">Viral matrix protein</keyword>
<feature type="domain" description="Matrix protein N-terminal" evidence="5">
    <location>
        <begin position="5"/>
        <end position="173"/>
    </location>
</feature>
<organism evidence="7 8">
    <name type="scientific">Salmon aquaparamyxovirus</name>
    <dbReference type="NCBI Taxonomy" id="381543"/>
    <lineage>
        <taxon>Viruses</taxon>
        <taxon>Riboviria</taxon>
        <taxon>Orthornavirae</taxon>
        <taxon>Negarnaviricota</taxon>
        <taxon>Haploviricotina</taxon>
        <taxon>Monjiviricetes</taxon>
        <taxon>Mononegavirales</taxon>
        <taxon>Paramyxoviridae</taxon>
        <taxon>Feraresvirinae</taxon>
        <taxon>Aquaparamyxovirus</taxon>
        <taxon>Aquaparamyxovirus salmonis</taxon>
    </lineage>
</organism>
<evidence type="ECO:0000259" key="6">
    <source>
        <dbReference type="Pfam" id="PF23765"/>
    </source>
</evidence>
<dbReference type="InterPro" id="IPR000982">
    <property type="entry name" value="Matrix_Paramyxo_N"/>
</dbReference>
<proteinExistence type="predicted"/>
<comment type="subcellular location">
    <subcellularLocation>
        <location evidence="1">Virion</location>
    </subcellularLocation>
</comment>
<evidence type="ECO:0000256" key="3">
    <source>
        <dbReference type="ARBA" id="ARBA00022844"/>
    </source>
</evidence>
<dbReference type="InterPro" id="IPR042539">
    <property type="entry name" value="Matrix_C"/>
</dbReference>
<dbReference type="Gene3D" id="2.70.20.50">
    <property type="entry name" value="Viral matrix protein, N-terminal domain"/>
    <property type="match status" value="1"/>
</dbReference>
<reference evidence="7 8" key="1">
    <citation type="submission" date="2018-09" db="EMBL/GenBank/DDBJ databases">
        <title>Complete genomes of two strains of Pacific Salmon Paramyxovirus.</title>
        <authorList>
            <person name="Batts W.N."/>
            <person name="Winton J.R."/>
            <person name="Powers R.L."/>
            <person name="Purcell M.K."/>
        </authorList>
    </citation>
    <scope>NUCLEOTIDE SEQUENCE [LARGE SCALE GENOMIC DNA]</scope>
    <source>
        <strain evidence="7 8">B</strain>
    </source>
</reference>
<feature type="domain" description="Matrix protein C-terminal Paramyxoviridae" evidence="6">
    <location>
        <begin position="177"/>
        <end position="335"/>
    </location>
</feature>
<name>A0A3G2KTL6_9MONO</name>
<keyword evidence="3" id="KW-0946">Virion</keyword>
<evidence type="ECO:0000313" key="7">
    <source>
        <dbReference type="EMBL" id="AYN62586.1"/>
    </source>
</evidence>
<accession>A0A3G2KTL6</accession>